<feature type="chain" id="PRO_5010497873" evidence="2">
    <location>
        <begin position="21"/>
        <end position="376"/>
    </location>
</feature>
<dbReference type="InParanoid" id="H1XRV7"/>
<evidence type="ECO:0000259" key="4">
    <source>
        <dbReference type="Pfam" id="PF25954"/>
    </source>
</evidence>
<dbReference type="InterPro" id="IPR006143">
    <property type="entry name" value="RND_pump_MFP"/>
</dbReference>
<dbReference type="Gene3D" id="2.40.50.100">
    <property type="match status" value="1"/>
</dbReference>
<evidence type="ECO:0000259" key="3">
    <source>
        <dbReference type="Pfam" id="PF25917"/>
    </source>
</evidence>
<dbReference type="PaxDb" id="880073-Calab_1699"/>
<proteinExistence type="inferred from homology"/>
<dbReference type="InterPro" id="IPR058792">
    <property type="entry name" value="Beta-barrel_RND_2"/>
</dbReference>
<dbReference type="GO" id="GO:0015562">
    <property type="term" value="F:efflux transmembrane transporter activity"/>
    <property type="evidence" value="ECO:0007669"/>
    <property type="project" value="TreeGrafter"/>
</dbReference>
<dbReference type="PROSITE" id="PS51257">
    <property type="entry name" value="PROKAR_LIPOPROTEIN"/>
    <property type="match status" value="1"/>
</dbReference>
<name>H1XRV7_CALAY</name>
<dbReference type="Pfam" id="PF25954">
    <property type="entry name" value="Beta-barrel_RND_2"/>
    <property type="match status" value="1"/>
</dbReference>
<dbReference type="STRING" id="880073.Cabys_429"/>
<dbReference type="Gene3D" id="2.40.420.20">
    <property type="match status" value="1"/>
</dbReference>
<dbReference type="KEGG" id="caby:Cabys_429"/>
<dbReference type="PANTHER" id="PTHR30469:SF15">
    <property type="entry name" value="HLYD FAMILY OF SECRETION PROTEINS"/>
    <property type="match status" value="1"/>
</dbReference>
<comment type="similarity">
    <text evidence="1">Belongs to the membrane fusion protein (MFP) (TC 8.A.1) family.</text>
</comment>
<evidence type="ECO:0000313" key="7">
    <source>
        <dbReference type="EMBL" id="EHO41317.1"/>
    </source>
</evidence>
<dbReference type="Gene3D" id="2.40.30.170">
    <property type="match status" value="1"/>
</dbReference>
<evidence type="ECO:0000313" key="8">
    <source>
        <dbReference type="Proteomes" id="UP000004671"/>
    </source>
</evidence>
<evidence type="ECO:0000313" key="9">
    <source>
        <dbReference type="Proteomes" id="UP000183868"/>
    </source>
</evidence>
<dbReference type="InterPro" id="IPR058625">
    <property type="entry name" value="MdtA-like_BSH"/>
</dbReference>
<accession>H1XRV7</accession>
<dbReference type="RefSeq" id="WP_006928415.1">
    <property type="nucleotide sequence ID" value="NZ_CM001402.1"/>
</dbReference>
<dbReference type="NCBIfam" id="TIGR01730">
    <property type="entry name" value="RND_mfp"/>
    <property type="match status" value="1"/>
</dbReference>
<dbReference type="EMBL" id="CP018099">
    <property type="protein sequence ID" value="APF17180.1"/>
    <property type="molecule type" value="Genomic_DNA"/>
</dbReference>
<organism evidence="7 8">
    <name type="scientific">Caldithrix abyssi DSM 13497</name>
    <dbReference type="NCBI Taxonomy" id="880073"/>
    <lineage>
        <taxon>Bacteria</taxon>
        <taxon>Pseudomonadati</taxon>
        <taxon>Calditrichota</taxon>
        <taxon>Calditrichia</taxon>
        <taxon>Calditrichales</taxon>
        <taxon>Calditrichaceae</taxon>
        <taxon>Caldithrix</taxon>
    </lineage>
</organism>
<dbReference type="HOGENOM" id="CLU_018816_1_2_0"/>
<protein>
    <submittedName>
        <fullName evidence="7">Efflux transporter, RND family, MFP subunit</fullName>
    </submittedName>
    <submittedName>
        <fullName evidence="6">RND family efflux transporter, MFP subunit</fullName>
    </submittedName>
</protein>
<dbReference type="eggNOG" id="COG0845">
    <property type="taxonomic scope" value="Bacteria"/>
</dbReference>
<dbReference type="InterPro" id="IPR058637">
    <property type="entry name" value="YknX-like_C"/>
</dbReference>
<dbReference type="GO" id="GO:1990281">
    <property type="term" value="C:efflux pump complex"/>
    <property type="evidence" value="ECO:0007669"/>
    <property type="project" value="TreeGrafter"/>
</dbReference>
<feature type="signal peptide" evidence="2">
    <location>
        <begin position="1"/>
        <end position="20"/>
    </location>
</feature>
<dbReference type="SUPFAM" id="SSF111369">
    <property type="entry name" value="HlyD-like secretion proteins"/>
    <property type="match status" value="1"/>
</dbReference>
<dbReference type="Proteomes" id="UP000004671">
    <property type="component" value="Chromosome"/>
</dbReference>
<gene>
    <name evidence="6" type="ORF">Cabys_429</name>
    <name evidence="7" type="ORF">Calab_1699</name>
</gene>
<feature type="domain" description="Multidrug resistance protein MdtA-like barrel-sandwich hybrid" evidence="3">
    <location>
        <begin position="70"/>
        <end position="212"/>
    </location>
</feature>
<dbReference type="OrthoDB" id="1522646at2"/>
<keyword evidence="2" id="KW-0732">Signal</keyword>
<evidence type="ECO:0000259" key="5">
    <source>
        <dbReference type="Pfam" id="PF25989"/>
    </source>
</evidence>
<dbReference type="Proteomes" id="UP000183868">
    <property type="component" value="Chromosome"/>
</dbReference>
<evidence type="ECO:0000313" key="6">
    <source>
        <dbReference type="EMBL" id="APF17180.1"/>
    </source>
</evidence>
<feature type="domain" description="CusB-like beta-barrel" evidence="4">
    <location>
        <begin position="224"/>
        <end position="295"/>
    </location>
</feature>
<reference evidence="6 9" key="2">
    <citation type="submission" date="2016-11" db="EMBL/GenBank/DDBJ databases">
        <title>Genomic analysis of Caldithrix abyssi and proposal of a novel bacterial phylum Caldithrichaeota.</title>
        <authorList>
            <person name="Kublanov I."/>
            <person name="Sigalova O."/>
            <person name="Gavrilov S."/>
            <person name="Lebedinsky A."/>
            <person name="Ivanova N."/>
            <person name="Daum C."/>
            <person name="Reddy T."/>
            <person name="Klenk H.P."/>
            <person name="Goker M."/>
            <person name="Reva O."/>
            <person name="Miroshnichenko M."/>
            <person name="Kyprides N."/>
            <person name="Woyke T."/>
            <person name="Gelfand M."/>
        </authorList>
    </citation>
    <scope>NUCLEOTIDE SEQUENCE [LARGE SCALE GENOMIC DNA]</scope>
    <source>
        <strain evidence="6 9">LF13</strain>
    </source>
</reference>
<dbReference type="AlphaFoldDB" id="H1XRV7"/>
<evidence type="ECO:0000256" key="1">
    <source>
        <dbReference type="ARBA" id="ARBA00009477"/>
    </source>
</evidence>
<sequence length="376" mass="42147" precursor="true">MLKYLTLVFFLLFFFSCSQKENTAVKVKKAPDIPVEVKTERAFKGKLVKYIKTEGIAQAFRKSPVIFFQNGYLIKMIAREGQYVKKGDLIAQLENEQQAIRLAESKAALVKAITEFAAKTGDQNIALQLLKNNDNSFNEENYYTNLDSLAREILGGKRRAETLMAHSGLSQAYTAYQRALLDYKKTKFLAPFDGVVGNISVRNGEYVTAGAPVCWLYDLAKIKIEVEVLENEASLIKVGNPCEVTFPALKNRTFKGTVFDKNVAINQETHTLRLNVLLNNHALGISPGMNARVKIIVKSENETLLVPKKAVLERDGRFLVFVVRDSIANWCYITPGESNDQYVQVLDSEFHLKAGEPVIVEGQFTLAHGARVKLKD</sequence>
<dbReference type="PANTHER" id="PTHR30469">
    <property type="entry name" value="MULTIDRUG RESISTANCE PROTEIN MDTA"/>
    <property type="match status" value="1"/>
</dbReference>
<reference evidence="7 8" key="1">
    <citation type="submission" date="2011-09" db="EMBL/GenBank/DDBJ databases">
        <title>The permanent draft genome of Caldithrix abyssi DSM 13497.</title>
        <authorList>
            <consortium name="US DOE Joint Genome Institute (JGI-PGF)"/>
            <person name="Lucas S."/>
            <person name="Han J."/>
            <person name="Lapidus A."/>
            <person name="Bruce D."/>
            <person name="Goodwin L."/>
            <person name="Pitluck S."/>
            <person name="Peters L."/>
            <person name="Kyrpides N."/>
            <person name="Mavromatis K."/>
            <person name="Ivanova N."/>
            <person name="Mikhailova N."/>
            <person name="Chertkov O."/>
            <person name="Detter J.C."/>
            <person name="Tapia R."/>
            <person name="Han C."/>
            <person name="Land M."/>
            <person name="Hauser L."/>
            <person name="Markowitz V."/>
            <person name="Cheng J.-F."/>
            <person name="Hugenholtz P."/>
            <person name="Woyke T."/>
            <person name="Wu D."/>
            <person name="Spring S."/>
            <person name="Brambilla E."/>
            <person name="Klenk H.-P."/>
            <person name="Eisen J.A."/>
        </authorList>
    </citation>
    <scope>NUCLEOTIDE SEQUENCE [LARGE SCALE GENOMIC DNA]</scope>
    <source>
        <strain evidence="7 8">DSM 13497</strain>
    </source>
</reference>
<feature type="domain" description="YknX-like C-terminal permuted SH3-like" evidence="5">
    <location>
        <begin position="305"/>
        <end position="373"/>
    </location>
</feature>
<dbReference type="EMBL" id="CM001402">
    <property type="protein sequence ID" value="EHO41317.1"/>
    <property type="molecule type" value="Genomic_DNA"/>
</dbReference>
<dbReference type="Pfam" id="PF25989">
    <property type="entry name" value="YknX_C"/>
    <property type="match status" value="1"/>
</dbReference>
<dbReference type="Gene3D" id="1.10.287.470">
    <property type="entry name" value="Helix hairpin bin"/>
    <property type="match status" value="1"/>
</dbReference>
<keyword evidence="8" id="KW-1185">Reference proteome</keyword>
<evidence type="ECO:0000256" key="2">
    <source>
        <dbReference type="SAM" id="SignalP"/>
    </source>
</evidence>
<dbReference type="Pfam" id="PF25917">
    <property type="entry name" value="BSH_RND"/>
    <property type="match status" value="1"/>
</dbReference>